<dbReference type="AlphaFoldDB" id="A0A6L2KGZ4"/>
<dbReference type="PANTHER" id="PTHR21669:SF40">
    <property type="entry name" value="UBINUCLEIN MIDDLE DOMAIN-CONTAINING PROTEIN"/>
    <property type="match status" value="1"/>
</dbReference>
<dbReference type="GO" id="GO:0006325">
    <property type="term" value="P:chromatin organization"/>
    <property type="evidence" value="ECO:0007669"/>
    <property type="project" value="TreeGrafter"/>
</dbReference>
<protein>
    <submittedName>
        <fullName evidence="2">Uncharacterized protein</fullName>
    </submittedName>
</protein>
<dbReference type="GO" id="GO:0005634">
    <property type="term" value="C:nucleus"/>
    <property type="evidence" value="ECO:0007669"/>
    <property type="project" value="TreeGrafter"/>
</dbReference>
<organism evidence="2">
    <name type="scientific">Tanacetum cinerariifolium</name>
    <name type="common">Dalmatian daisy</name>
    <name type="synonym">Chrysanthemum cinerariifolium</name>
    <dbReference type="NCBI Taxonomy" id="118510"/>
    <lineage>
        <taxon>Eukaryota</taxon>
        <taxon>Viridiplantae</taxon>
        <taxon>Streptophyta</taxon>
        <taxon>Embryophyta</taxon>
        <taxon>Tracheophyta</taxon>
        <taxon>Spermatophyta</taxon>
        <taxon>Magnoliopsida</taxon>
        <taxon>eudicotyledons</taxon>
        <taxon>Gunneridae</taxon>
        <taxon>Pentapetalae</taxon>
        <taxon>asterids</taxon>
        <taxon>campanulids</taxon>
        <taxon>Asterales</taxon>
        <taxon>Asteraceae</taxon>
        <taxon>Asteroideae</taxon>
        <taxon>Anthemideae</taxon>
        <taxon>Anthemidinae</taxon>
        <taxon>Tanacetum</taxon>
    </lineage>
</organism>
<evidence type="ECO:0000256" key="1">
    <source>
        <dbReference type="SAM" id="MobiDB-lite"/>
    </source>
</evidence>
<accession>A0A6L2KGZ4</accession>
<proteinExistence type="predicted"/>
<reference evidence="2" key="1">
    <citation type="journal article" date="2019" name="Sci. Rep.">
        <title>Draft genome of Tanacetum cinerariifolium, the natural source of mosquito coil.</title>
        <authorList>
            <person name="Yamashiro T."/>
            <person name="Shiraishi A."/>
            <person name="Satake H."/>
            <person name="Nakayama K."/>
        </authorList>
    </citation>
    <scope>NUCLEOTIDE SEQUENCE</scope>
</reference>
<comment type="caution">
    <text evidence="2">The sequence shown here is derived from an EMBL/GenBank/DDBJ whole genome shotgun (WGS) entry which is preliminary data.</text>
</comment>
<sequence>MSTENKKAGANGNGRLMVEELSLSCDDVKNDRQRFEIELKEGETTIVSWTQLRIDSGLPLDSPSSPPSPQRPNRIHQEHGLRSKCSNIVLKKETDEHNYCQPKKQRTCVSEVLEEINVVEATNNKKRRHGRVKSITSTSHINGGHSLDNARIELPDLNVPYTVQSAGTLPTHIKVESDSMTHGSMLENAILEMETMVADCKHSSQGRISDEVIFRLTSILGHWLKPRALKRCLRDMVPSDLSACRGDAARFIQFKKEVIEMIKLRNPSMATKVH</sequence>
<name>A0A6L2KGZ4_TANCI</name>
<evidence type="ECO:0000313" key="2">
    <source>
        <dbReference type="EMBL" id="GEU47997.1"/>
    </source>
</evidence>
<feature type="region of interest" description="Disordered" evidence="1">
    <location>
        <begin position="57"/>
        <end position="78"/>
    </location>
</feature>
<dbReference type="EMBL" id="BKCJ010002357">
    <property type="protein sequence ID" value="GEU47997.1"/>
    <property type="molecule type" value="Genomic_DNA"/>
</dbReference>
<gene>
    <name evidence="2" type="ORF">Tci_019975</name>
</gene>
<dbReference type="PANTHER" id="PTHR21669">
    <property type="entry name" value="CAPZ-INTERACTING PROTEIN AND RELATED PROTEINS"/>
    <property type="match status" value="1"/>
</dbReference>